<reference evidence="1 2" key="1">
    <citation type="journal article" date="2022" name="Nat. Plants">
        <title>Genomes of leafy and leafless Platanthera orchids illuminate the evolution of mycoheterotrophy.</title>
        <authorList>
            <person name="Li M.H."/>
            <person name="Liu K.W."/>
            <person name="Li Z."/>
            <person name="Lu H.C."/>
            <person name="Ye Q.L."/>
            <person name="Zhang D."/>
            <person name="Wang J.Y."/>
            <person name="Li Y.F."/>
            <person name="Zhong Z.M."/>
            <person name="Liu X."/>
            <person name="Yu X."/>
            <person name="Liu D.K."/>
            <person name="Tu X.D."/>
            <person name="Liu B."/>
            <person name="Hao Y."/>
            <person name="Liao X.Y."/>
            <person name="Jiang Y.T."/>
            <person name="Sun W.H."/>
            <person name="Chen J."/>
            <person name="Chen Y.Q."/>
            <person name="Ai Y."/>
            <person name="Zhai J.W."/>
            <person name="Wu S.S."/>
            <person name="Zhou Z."/>
            <person name="Hsiao Y.Y."/>
            <person name="Wu W.L."/>
            <person name="Chen Y.Y."/>
            <person name="Lin Y.F."/>
            <person name="Hsu J.L."/>
            <person name="Li C.Y."/>
            <person name="Wang Z.W."/>
            <person name="Zhao X."/>
            <person name="Zhong W.Y."/>
            <person name="Ma X.K."/>
            <person name="Ma L."/>
            <person name="Huang J."/>
            <person name="Chen G.Z."/>
            <person name="Huang M.Z."/>
            <person name="Huang L."/>
            <person name="Peng D.H."/>
            <person name="Luo Y.B."/>
            <person name="Zou S.Q."/>
            <person name="Chen S.P."/>
            <person name="Lan S."/>
            <person name="Tsai W.C."/>
            <person name="Van de Peer Y."/>
            <person name="Liu Z.J."/>
        </authorList>
    </citation>
    <scope>NUCLEOTIDE SEQUENCE [LARGE SCALE GENOMIC DNA]</scope>
    <source>
        <strain evidence="1">Lor287</strain>
    </source>
</reference>
<name>A0AAP0FU08_9ASPA</name>
<dbReference type="AlphaFoldDB" id="A0AAP0FU08"/>
<protein>
    <submittedName>
        <fullName evidence="1">Uncharacterized protein</fullName>
    </submittedName>
</protein>
<sequence length="69" mass="7330">MPPYGTVKTMQFFVDGNNRGSFPVTETDYDQPSNATVTGFLATICGGNRCSGYRSVCSVVTKGAVDSIL</sequence>
<dbReference type="Proteomes" id="UP001418222">
    <property type="component" value="Unassembled WGS sequence"/>
</dbReference>
<accession>A0AAP0FU08</accession>
<evidence type="ECO:0000313" key="1">
    <source>
        <dbReference type="EMBL" id="KAK8914374.1"/>
    </source>
</evidence>
<evidence type="ECO:0000313" key="2">
    <source>
        <dbReference type="Proteomes" id="UP001418222"/>
    </source>
</evidence>
<keyword evidence="2" id="KW-1185">Reference proteome</keyword>
<dbReference type="EMBL" id="JBBWWQ010000021">
    <property type="protein sequence ID" value="KAK8914374.1"/>
    <property type="molecule type" value="Genomic_DNA"/>
</dbReference>
<organism evidence="1 2">
    <name type="scientific">Platanthera zijinensis</name>
    <dbReference type="NCBI Taxonomy" id="2320716"/>
    <lineage>
        <taxon>Eukaryota</taxon>
        <taxon>Viridiplantae</taxon>
        <taxon>Streptophyta</taxon>
        <taxon>Embryophyta</taxon>
        <taxon>Tracheophyta</taxon>
        <taxon>Spermatophyta</taxon>
        <taxon>Magnoliopsida</taxon>
        <taxon>Liliopsida</taxon>
        <taxon>Asparagales</taxon>
        <taxon>Orchidaceae</taxon>
        <taxon>Orchidoideae</taxon>
        <taxon>Orchideae</taxon>
        <taxon>Orchidinae</taxon>
        <taxon>Platanthera</taxon>
    </lineage>
</organism>
<gene>
    <name evidence="1" type="ORF">KSP39_PZI023723</name>
</gene>
<comment type="caution">
    <text evidence="1">The sequence shown here is derived from an EMBL/GenBank/DDBJ whole genome shotgun (WGS) entry which is preliminary data.</text>
</comment>
<proteinExistence type="predicted"/>